<name>A0A836H0F5_9TRYP</name>
<feature type="compositionally biased region" description="Polar residues" evidence="2">
    <location>
        <begin position="1545"/>
        <end position="1555"/>
    </location>
</feature>
<protein>
    <submittedName>
        <fullName evidence="3">Uncharacterized protein</fullName>
    </submittedName>
</protein>
<keyword evidence="4" id="KW-1185">Reference proteome</keyword>
<feature type="region of interest" description="Disordered" evidence="2">
    <location>
        <begin position="1143"/>
        <end position="1168"/>
    </location>
</feature>
<keyword evidence="1" id="KW-0175">Coiled coil</keyword>
<comment type="caution">
    <text evidence="3">The sequence shown here is derived from an EMBL/GenBank/DDBJ whole genome shotgun (WGS) entry which is preliminary data.</text>
</comment>
<evidence type="ECO:0000256" key="2">
    <source>
        <dbReference type="SAM" id="MobiDB-lite"/>
    </source>
</evidence>
<feature type="region of interest" description="Disordered" evidence="2">
    <location>
        <begin position="1048"/>
        <end position="1096"/>
    </location>
</feature>
<feature type="compositionally biased region" description="Basic and acidic residues" evidence="2">
    <location>
        <begin position="605"/>
        <end position="620"/>
    </location>
</feature>
<feature type="compositionally biased region" description="Basic and acidic residues" evidence="2">
    <location>
        <begin position="1341"/>
        <end position="1352"/>
    </location>
</feature>
<feature type="compositionally biased region" description="Low complexity" evidence="2">
    <location>
        <begin position="534"/>
        <end position="567"/>
    </location>
</feature>
<proteinExistence type="predicted"/>
<feature type="region of interest" description="Disordered" evidence="2">
    <location>
        <begin position="739"/>
        <end position="771"/>
    </location>
</feature>
<organism evidence="3 4">
    <name type="scientific">Leishmania orientalis</name>
    <dbReference type="NCBI Taxonomy" id="2249476"/>
    <lineage>
        <taxon>Eukaryota</taxon>
        <taxon>Discoba</taxon>
        <taxon>Euglenozoa</taxon>
        <taxon>Kinetoplastea</taxon>
        <taxon>Metakinetoplastina</taxon>
        <taxon>Trypanosomatida</taxon>
        <taxon>Trypanosomatidae</taxon>
        <taxon>Leishmaniinae</taxon>
        <taxon>Leishmania</taxon>
    </lineage>
</organism>
<dbReference type="GeneID" id="92360303"/>
<sequence>MTIDSVASLTHRLLSLEDIIRQQEQTISAVLQRLRDVEQYAAAESRNREQAQQQLCAHLENRGGSTAEAVNRMQAILQSHTDHLSALQAEVQGQGAALRGVNDKHDAAFRGMEQRLQADVSGAHQRALSGETASAEAMRALQAQLQSMANAMQTIEARSHDDIVALQQQMSAEIAAQRQRSDSLESAMRDALRNVHGSLSEDVRSAGAQQRSDLEGAVQRINQGLEALDQRTRVDMNQLHGAEQTDVGDLRRRIGELESSVREVIQAATNGLASEMARVVQHSQMQDKRQATAHQAILQELAKHDSQIETVDLNWRGSVTDLSAKIGEDVAATQQRSVARDQALQSEISTVQDRCVTVTDTLRRDLAALTDAVQENCAKPLQEVHRALLVQEQRLNRASDDCASMQDYLKTFAAHVDEDVVHLKQVMEAAVRAAHSDLLERINLTSASVTMHPYPEMFRGEVNRGLAKLWEDAKSVFLTQRSFNGIQAQLAALESAVRVELCALAERNNDVWRSLDELRIAHLRAAQQPMTAATATRAAAEQHACRQSAAASTSTSAMTTPATSSPSRTPQIQDPAVETDAPKTVARPGMTATATATTGPRSSISRKESRTSSDAAKVEEIDRDNDDQNECLRRQQVEDIKGMRGSLQRLRISQAQEFSRCASGSHPGDTSITNAATVTVTRIEDAPREADSGGRVAVAGAQTHELAQEDSVRVANAVPLALQRVDALEEAHEMQLKQQQAVRAVAAPAQQDEMTQQPRSPQQEESSKASTALFRAKVSRSLSASLPALTAREADGKVSVSDAVAPITLSTPGQPTIRNSLSAETLATSEDDLVEVPGSSTGEVFVSRQGRAGYASSASVRLRPATTGTNTISTKFVTSLAAVVKPISAETVVPQPSPSRGSCLPELLLPTHQFVRKREYNSFKGFTKREIDTIWVEVMNMRRTRGLSKEELLLYMSQSKEQMLSTVLKVVQQQEEEMLGMLASIKTQLAEIQRSPDLMREIRVFPIADGEHLEEFVRTLSSSLKATPGAVMPVPPSTPTVAAESLQGRAQKALSRPAIHGPASPRAEASNKSIKTASGQLVPPTPRGNHSRVDSTLSSACSSLPIQPQFILPVVRRGASPPRFMPQPEEVLCISIDEMGSPKLGSSPRRGTLYCSAPKPTSVEGHSNSRRYSKDAFVHPKAAIATPRLIEAECLSSKVHPADMSSTSVPSQQDKSSPSMSILTSVARPPSLGSFSPAARGPEGGGDSCRYAPLHADRTAPPQGLRQSSSESSVCVGGGDEAKRCLQDATLPRNPTGSSFHLNPLHEIDDNDAPPPAESGVRLTTSSTAASSPVMVSGSKDGGRQLLEDDSRPSGTGPRQYSLRGSPLSREAAHANESVVIRLADTAVDTHPSVNMSQGSEIYWQSVENMRPSRSSVRRRFAGTAEAVPARHDASPSFVRELSHLYKLQTPVLEQLYAPSLQFLSPTGKPQQRDHRPARDGGDNLVPIGTSPQSDIIRLGPYVRPAGGDIGGRAIALRPPVSLHAISTPNVNSSGVRNRNVSARDVQSTSGSLGSPNADRHCPSATSSSNVVAVRVLDSPVSRADDSSREGHSLGIGTRQYRRR</sequence>
<reference evidence="3 4" key="1">
    <citation type="submission" date="2021-02" db="EMBL/GenBank/DDBJ databases">
        <title>Leishmania (Mundinia) orientalis Genome sequencing and assembly.</title>
        <authorList>
            <person name="Almutairi H."/>
            <person name="Gatherer D."/>
        </authorList>
    </citation>
    <scope>NUCLEOTIDE SEQUENCE [LARGE SCALE GENOMIC DNA]</scope>
    <source>
        <strain evidence="3">LSCM4</strain>
    </source>
</reference>
<feature type="compositionally biased region" description="Polar residues" evidence="2">
    <location>
        <begin position="1322"/>
        <end position="1331"/>
    </location>
</feature>
<dbReference type="RefSeq" id="XP_067062578.1">
    <property type="nucleotide sequence ID" value="XM_067206369.1"/>
</dbReference>
<feature type="compositionally biased region" description="Polar residues" evidence="2">
    <location>
        <begin position="1070"/>
        <end position="1079"/>
    </location>
</feature>
<evidence type="ECO:0000313" key="3">
    <source>
        <dbReference type="EMBL" id="KAG5477167.1"/>
    </source>
</evidence>
<dbReference type="KEGG" id="loi:92360303"/>
<gene>
    <name evidence="3" type="ORF">LSCM4_04384</name>
</gene>
<feature type="region of interest" description="Disordered" evidence="2">
    <location>
        <begin position="534"/>
        <end position="625"/>
    </location>
</feature>
<evidence type="ECO:0000313" key="4">
    <source>
        <dbReference type="Proteomes" id="UP000674143"/>
    </source>
</evidence>
<feature type="compositionally biased region" description="Basic and acidic residues" evidence="2">
    <location>
        <begin position="1583"/>
        <end position="1592"/>
    </location>
</feature>
<accession>A0A836H0F5</accession>
<feature type="compositionally biased region" description="Low complexity" evidence="2">
    <location>
        <begin position="591"/>
        <end position="603"/>
    </location>
</feature>
<feature type="region of interest" description="Disordered" evidence="2">
    <location>
        <begin position="1201"/>
        <end position="1370"/>
    </location>
</feature>
<feature type="coiled-coil region" evidence="1">
    <location>
        <begin position="138"/>
        <end position="194"/>
    </location>
</feature>
<feature type="compositionally biased region" description="Low complexity" evidence="2">
    <location>
        <begin position="1530"/>
        <end position="1544"/>
    </location>
</feature>
<dbReference type="Proteomes" id="UP000674143">
    <property type="component" value="Chromosome 25"/>
</dbReference>
<feature type="coiled-coil region" evidence="1">
    <location>
        <begin position="6"/>
        <end position="54"/>
    </location>
</feature>
<feature type="compositionally biased region" description="Polar residues" evidence="2">
    <location>
        <begin position="1204"/>
        <end position="1224"/>
    </location>
</feature>
<feature type="compositionally biased region" description="Basic and acidic residues" evidence="2">
    <location>
        <begin position="1471"/>
        <end position="1482"/>
    </location>
</feature>
<feature type="region of interest" description="Disordered" evidence="2">
    <location>
        <begin position="1526"/>
        <end position="1604"/>
    </location>
</feature>
<feature type="compositionally biased region" description="Low complexity" evidence="2">
    <location>
        <begin position="739"/>
        <end position="764"/>
    </location>
</feature>
<dbReference type="EMBL" id="JAFHLR010000025">
    <property type="protein sequence ID" value="KAG5477167.1"/>
    <property type="molecule type" value="Genomic_DNA"/>
</dbReference>
<feature type="region of interest" description="Disordered" evidence="2">
    <location>
        <begin position="1463"/>
        <end position="1491"/>
    </location>
</feature>
<evidence type="ECO:0000256" key="1">
    <source>
        <dbReference type="SAM" id="Coils"/>
    </source>
</evidence>